<dbReference type="HAMAP" id="MF_01216">
    <property type="entry name" value="Azoreductase_type1"/>
    <property type="match status" value="1"/>
</dbReference>
<dbReference type="GO" id="GO:0009055">
    <property type="term" value="F:electron transfer activity"/>
    <property type="evidence" value="ECO:0007669"/>
    <property type="project" value="UniProtKB-UniRule"/>
</dbReference>
<evidence type="ECO:0000313" key="8">
    <source>
        <dbReference type="EMBL" id="WEK40670.1"/>
    </source>
</evidence>
<feature type="domain" description="Flavodoxin-like fold" evidence="7">
    <location>
        <begin position="10"/>
        <end position="216"/>
    </location>
</feature>
<dbReference type="InterPro" id="IPR023048">
    <property type="entry name" value="NADH:quinone_OxRdtase_FMN_depd"/>
</dbReference>
<organism evidence="8 9">
    <name type="scientific">Candidatus Brevundimonas colombiensis</name>
    <dbReference type="NCBI Taxonomy" id="3121376"/>
    <lineage>
        <taxon>Bacteria</taxon>
        <taxon>Pseudomonadati</taxon>
        <taxon>Pseudomonadota</taxon>
        <taxon>Alphaproteobacteria</taxon>
        <taxon>Caulobacterales</taxon>
        <taxon>Caulobacteraceae</taxon>
        <taxon>Brevundimonas</taxon>
    </lineage>
</organism>
<evidence type="ECO:0000256" key="3">
    <source>
        <dbReference type="ARBA" id="ARBA00023002"/>
    </source>
</evidence>
<proteinExistence type="inferred from homology"/>
<dbReference type="Gene3D" id="3.40.50.360">
    <property type="match status" value="1"/>
</dbReference>
<name>A0AAJ6BK91_9CAUL</name>
<dbReference type="PANTHER" id="PTHR43741">
    <property type="entry name" value="FMN-DEPENDENT NADH-AZOREDUCTASE 1"/>
    <property type="match status" value="1"/>
</dbReference>
<evidence type="ECO:0000256" key="1">
    <source>
        <dbReference type="ARBA" id="ARBA00022630"/>
    </source>
</evidence>
<dbReference type="GO" id="GO:0016655">
    <property type="term" value="F:oxidoreductase activity, acting on NAD(P)H, quinone or similar compound as acceptor"/>
    <property type="evidence" value="ECO:0007669"/>
    <property type="project" value="InterPro"/>
</dbReference>
<evidence type="ECO:0000256" key="5">
    <source>
        <dbReference type="ARBA" id="ARBA00048542"/>
    </source>
</evidence>
<feature type="binding site" evidence="6">
    <location>
        <begin position="110"/>
        <end position="113"/>
    </location>
    <ligand>
        <name>FMN</name>
        <dbReference type="ChEBI" id="CHEBI:58210"/>
    </ligand>
</feature>
<dbReference type="EMBL" id="CP119326">
    <property type="protein sequence ID" value="WEK40670.1"/>
    <property type="molecule type" value="Genomic_DNA"/>
</dbReference>
<protein>
    <recommendedName>
        <fullName evidence="6">FMN dependent NADH:quinone oxidoreductase</fullName>
        <ecNumber evidence="6">1.6.5.-</ecNumber>
    </recommendedName>
    <alternativeName>
        <fullName evidence="6">Azo-dye reductase</fullName>
    </alternativeName>
    <alternativeName>
        <fullName evidence="6">FMN-dependent NADH-azo compound oxidoreductase</fullName>
    </alternativeName>
    <alternativeName>
        <fullName evidence="6">FMN-dependent NADH-azoreductase</fullName>
        <ecNumber evidence="6">1.7.1.17</ecNumber>
    </alternativeName>
</protein>
<sequence>MIPSRNPVRRLLHIDASARLGESDRVRHGSHTRRLGRRFVEAWSATRPNDVFTHLDLLSHPPSPVDNAWIAAAFTPADQRSGAQKAVLAESDALTAALISADLVVIGAPMYNFGLPATLKAWIDNVVRVGVTFGFDRNRPGEPYWPMLPAGKRLVILTARGDYGYGEGERLEKLNLVEAGLKTPLAYIGLGESDTIAIEYDEFGDARLANSIAAAETAVEDLVARLTAQFAS</sequence>
<comment type="similarity">
    <text evidence="6">Belongs to the azoreductase type 1 family.</text>
</comment>
<comment type="caution">
    <text evidence="6">Lacks conserved residue(s) required for the propagation of feature annotation.</text>
</comment>
<dbReference type="InterPro" id="IPR029039">
    <property type="entry name" value="Flavoprotein-like_sf"/>
</dbReference>
<evidence type="ECO:0000256" key="6">
    <source>
        <dbReference type="HAMAP-Rule" id="MF_01216"/>
    </source>
</evidence>
<comment type="subunit">
    <text evidence="6">Homodimer.</text>
</comment>
<feature type="binding site" evidence="6">
    <location>
        <position position="17"/>
    </location>
    <ligand>
        <name>FMN</name>
        <dbReference type="ChEBI" id="CHEBI:58210"/>
    </ligand>
</feature>
<keyword evidence="2 6" id="KW-0288">FMN</keyword>
<comment type="catalytic activity">
    <reaction evidence="5">
        <text>N,N-dimethyl-1,4-phenylenediamine + anthranilate + 2 NAD(+) = 2-(4-dimethylaminophenyl)diazenylbenzoate + 2 NADH + 2 H(+)</text>
        <dbReference type="Rhea" id="RHEA:55872"/>
        <dbReference type="ChEBI" id="CHEBI:15378"/>
        <dbReference type="ChEBI" id="CHEBI:15783"/>
        <dbReference type="ChEBI" id="CHEBI:16567"/>
        <dbReference type="ChEBI" id="CHEBI:57540"/>
        <dbReference type="ChEBI" id="CHEBI:57945"/>
        <dbReference type="ChEBI" id="CHEBI:71579"/>
        <dbReference type="EC" id="1.7.1.17"/>
    </reaction>
    <physiologicalReaction direction="right-to-left" evidence="5">
        <dbReference type="Rhea" id="RHEA:55874"/>
    </physiologicalReaction>
</comment>
<comment type="cofactor">
    <cofactor evidence="6">
        <name>FMN</name>
        <dbReference type="ChEBI" id="CHEBI:58210"/>
    </cofactor>
    <text evidence="6">Binds 1 FMN per subunit.</text>
</comment>
<dbReference type="AlphaFoldDB" id="A0AAJ6BK91"/>
<evidence type="ECO:0000259" key="7">
    <source>
        <dbReference type="Pfam" id="PF02525"/>
    </source>
</evidence>
<comment type="catalytic activity">
    <reaction evidence="6">
        <text>2 a quinone + NADH + H(+) = 2 a 1,4-benzosemiquinone + NAD(+)</text>
        <dbReference type="Rhea" id="RHEA:65952"/>
        <dbReference type="ChEBI" id="CHEBI:15378"/>
        <dbReference type="ChEBI" id="CHEBI:57540"/>
        <dbReference type="ChEBI" id="CHEBI:57945"/>
        <dbReference type="ChEBI" id="CHEBI:132124"/>
        <dbReference type="ChEBI" id="CHEBI:134225"/>
    </reaction>
</comment>
<gene>
    <name evidence="6" type="primary">azoR</name>
    <name evidence="8" type="ORF">P0Y50_03410</name>
</gene>
<evidence type="ECO:0000256" key="2">
    <source>
        <dbReference type="ARBA" id="ARBA00022643"/>
    </source>
</evidence>
<keyword evidence="3 6" id="KW-0560">Oxidoreductase</keyword>
<dbReference type="EC" id="1.7.1.17" evidence="6"/>
<evidence type="ECO:0000256" key="4">
    <source>
        <dbReference type="ARBA" id="ARBA00023027"/>
    </source>
</evidence>
<reference evidence="8" key="1">
    <citation type="submission" date="2023-03" db="EMBL/GenBank/DDBJ databases">
        <title>Andean soil-derived lignocellulolytic bacterial consortium as a source of novel taxa and putative plastic-active enzymes.</title>
        <authorList>
            <person name="Diaz-Garcia L."/>
            <person name="Chuvochina M."/>
            <person name="Feuerriegel G."/>
            <person name="Bunk B."/>
            <person name="Sproer C."/>
            <person name="Streit W.R."/>
            <person name="Rodriguez L.M."/>
            <person name="Overmann J."/>
            <person name="Jimenez D.J."/>
        </authorList>
    </citation>
    <scope>NUCLEOTIDE SEQUENCE</scope>
    <source>
        <strain evidence="8">MAG 833</strain>
    </source>
</reference>
<dbReference type="GO" id="GO:0010181">
    <property type="term" value="F:FMN binding"/>
    <property type="evidence" value="ECO:0007669"/>
    <property type="project" value="UniProtKB-UniRule"/>
</dbReference>
<dbReference type="InterPro" id="IPR003680">
    <property type="entry name" value="Flavodoxin_fold"/>
</dbReference>
<evidence type="ECO:0000313" key="9">
    <source>
        <dbReference type="Proteomes" id="UP001213664"/>
    </source>
</evidence>
<dbReference type="Pfam" id="PF02525">
    <property type="entry name" value="Flavodoxin_2"/>
    <property type="match status" value="1"/>
</dbReference>
<comment type="function">
    <text evidence="6">Quinone reductase that provides resistance to thiol-specific stress caused by electrophilic quinones.</text>
</comment>
<dbReference type="PANTHER" id="PTHR43741:SF2">
    <property type="entry name" value="FMN-DEPENDENT NADH:QUINONE OXIDOREDUCTASE"/>
    <property type="match status" value="1"/>
</dbReference>
<dbReference type="EC" id="1.6.5.-" evidence="6"/>
<comment type="function">
    <text evidence="6">Also exhibits azoreductase activity. Catalyzes the reductive cleavage of the azo bond in aromatic azo compounds to the corresponding amines.</text>
</comment>
<dbReference type="SUPFAM" id="SSF52218">
    <property type="entry name" value="Flavoproteins"/>
    <property type="match status" value="1"/>
</dbReference>
<keyword evidence="4 6" id="KW-0520">NAD</keyword>
<keyword evidence="1 6" id="KW-0285">Flavoprotein</keyword>
<dbReference type="InterPro" id="IPR050104">
    <property type="entry name" value="FMN-dep_NADH:Q_OxRdtase_AzoR1"/>
</dbReference>
<dbReference type="Proteomes" id="UP001213664">
    <property type="component" value="Chromosome"/>
</dbReference>
<dbReference type="GO" id="GO:0016652">
    <property type="term" value="F:oxidoreductase activity, acting on NAD(P)H as acceptor"/>
    <property type="evidence" value="ECO:0007669"/>
    <property type="project" value="UniProtKB-UniRule"/>
</dbReference>
<accession>A0AAJ6BK91</accession>